<feature type="transmembrane region" description="Helical" evidence="2">
    <location>
        <begin position="309"/>
        <end position="328"/>
    </location>
</feature>
<evidence type="ECO:0000256" key="3">
    <source>
        <dbReference type="SAM" id="SignalP"/>
    </source>
</evidence>
<dbReference type="Proteomes" id="UP000578112">
    <property type="component" value="Unassembled WGS sequence"/>
</dbReference>
<keyword evidence="3" id="KW-0732">Signal</keyword>
<name>A0A7W7I5T1_9ACTN</name>
<keyword evidence="5" id="KW-1185">Reference proteome</keyword>
<feature type="compositionally biased region" description="Basic and acidic residues" evidence="1">
    <location>
        <begin position="269"/>
        <end position="281"/>
    </location>
</feature>
<sequence length="332" mass="34700">MTRLGAAAALGAVLGVLLISPVAAAPPASHDETLFVEEDRQGDLAPGGHINLVMAASYYPSTVAQHRTVVLELPGGVTFRSAENDYAAGPCVPDASKRVVTCTTQDPVDERPALNATWFVTADLADDLPAGEYITVKTTINTEIPDPDLSNNVGTWKFFVPGPGDMSAAISAPPGPWPVGAEFDAKFTVRNDSRYGSPAQLYVRYSPSSVTHSSWPTECKPIRGTMSCDFAMIEAGATVEFTAHFKVTKYDAGGLEILSTVLPVAPDTDKSNNDAAYRADLKPSPTPTPTGGTGGGEPSLPITGPSTTTLALIGLALLVTGAGARFLIRRNA</sequence>
<feature type="signal peptide" evidence="3">
    <location>
        <begin position="1"/>
        <end position="24"/>
    </location>
</feature>
<evidence type="ECO:0008006" key="6">
    <source>
        <dbReference type="Google" id="ProtNLM"/>
    </source>
</evidence>
<evidence type="ECO:0000313" key="4">
    <source>
        <dbReference type="EMBL" id="MBB4766992.1"/>
    </source>
</evidence>
<dbReference type="RefSeq" id="WP_184998066.1">
    <property type="nucleotide sequence ID" value="NZ_BOMK01000039.1"/>
</dbReference>
<dbReference type="EMBL" id="JACHNH010000001">
    <property type="protein sequence ID" value="MBB4766992.1"/>
    <property type="molecule type" value="Genomic_DNA"/>
</dbReference>
<proteinExistence type="predicted"/>
<accession>A0A7W7I5T1</accession>
<organism evidence="4 5">
    <name type="scientific">Actinoplanes digitatis</name>
    <dbReference type="NCBI Taxonomy" id="1868"/>
    <lineage>
        <taxon>Bacteria</taxon>
        <taxon>Bacillati</taxon>
        <taxon>Actinomycetota</taxon>
        <taxon>Actinomycetes</taxon>
        <taxon>Micromonosporales</taxon>
        <taxon>Micromonosporaceae</taxon>
        <taxon>Actinoplanes</taxon>
    </lineage>
</organism>
<reference evidence="4 5" key="1">
    <citation type="submission" date="2020-08" db="EMBL/GenBank/DDBJ databases">
        <title>Sequencing the genomes of 1000 actinobacteria strains.</title>
        <authorList>
            <person name="Klenk H.-P."/>
        </authorList>
    </citation>
    <scope>NUCLEOTIDE SEQUENCE [LARGE SCALE GENOMIC DNA]</scope>
    <source>
        <strain evidence="4 5">DSM 43149</strain>
    </source>
</reference>
<evidence type="ECO:0000256" key="1">
    <source>
        <dbReference type="SAM" id="MobiDB-lite"/>
    </source>
</evidence>
<keyword evidence="2" id="KW-1133">Transmembrane helix</keyword>
<dbReference type="AlphaFoldDB" id="A0A7W7I5T1"/>
<evidence type="ECO:0000313" key="5">
    <source>
        <dbReference type="Proteomes" id="UP000578112"/>
    </source>
</evidence>
<keyword evidence="2" id="KW-0812">Transmembrane</keyword>
<feature type="region of interest" description="Disordered" evidence="1">
    <location>
        <begin position="269"/>
        <end position="303"/>
    </location>
</feature>
<feature type="chain" id="PRO_5031524023" description="Gram-positive cocci surface proteins LPxTG domain-containing protein" evidence="3">
    <location>
        <begin position="25"/>
        <end position="332"/>
    </location>
</feature>
<gene>
    <name evidence="4" type="ORF">BJ971_007548</name>
</gene>
<evidence type="ECO:0000256" key="2">
    <source>
        <dbReference type="SAM" id="Phobius"/>
    </source>
</evidence>
<comment type="caution">
    <text evidence="4">The sequence shown here is derived from an EMBL/GenBank/DDBJ whole genome shotgun (WGS) entry which is preliminary data.</text>
</comment>
<keyword evidence="2" id="KW-0472">Membrane</keyword>
<protein>
    <recommendedName>
        <fullName evidence="6">Gram-positive cocci surface proteins LPxTG domain-containing protein</fullName>
    </recommendedName>
</protein>